<dbReference type="Proteomes" id="UP001061991">
    <property type="component" value="Chromosome"/>
</dbReference>
<dbReference type="EMBL" id="CP104973">
    <property type="protein sequence ID" value="UXN61161.1"/>
    <property type="molecule type" value="Genomic_DNA"/>
</dbReference>
<gene>
    <name evidence="1" type="ORF">N8E88_13775</name>
</gene>
<evidence type="ECO:0000313" key="2">
    <source>
        <dbReference type="Proteomes" id="UP001061991"/>
    </source>
</evidence>
<evidence type="ECO:0000313" key="1">
    <source>
        <dbReference type="EMBL" id="UXN61161.1"/>
    </source>
</evidence>
<protein>
    <submittedName>
        <fullName evidence="1">Uncharacterized protein</fullName>
    </submittedName>
</protein>
<accession>A0ACD4D5F5</accession>
<reference evidence="1" key="1">
    <citation type="submission" date="2022-09" db="EMBL/GenBank/DDBJ databases">
        <title>Interaction between co-microsymbionts with complementary sets of symbiotic genes in legume-rhizobium systems.</title>
        <authorList>
            <person name="Safronova V."/>
            <person name="Sazanova A."/>
            <person name="Afonin A."/>
            <person name="Chirak E."/>
        </authorList>
    </citation>
    <scope>NUCLEOTIDE SEQUENCE</scope>
    <source>
        <strain evidence="1">A18/3m</strain>
    </source>
</reference>
<proteinExistence type="predicted"/>
<keyword evidence="2" id="KW-1185">Reference proteome</keyword>
<name>A0ACD4D5F5_9HYPH</name>
<organism evidence="1 2">
    <name type="scientific">Phyllobacterium zundukense</name>
    <dbReference type="NCBI Taxonomy" id="1867719"/>
    <lineage>
        <taxon>Bacteria</taxon>
        <taxon>Pseudomonadati</taxon>
        <taxon>Pseudomonadota</taxon>
        <taxon>Alphaproteobacteria</taxon>
        <taxon>Hyphomicrobiales</taxon>
        <taxon>Phyllobacteriaceae</taxon>
        <taxon>Phyllobacterium</taxon>
    </lineage>
</organism>
<sequence length="134" mass="14130">MAINAGLQMWLEGAGNMRFDRSSIPILAAALIASAEVLPANAFNIKNQAKASDDVSEVSNRQFERAALLEARAYICGTDEASEAAMKAGMRETGLPEDVAVEIVSDLASGHIDKAEESGSKEICGKAKVQLSGF</sequence>